<organism evidence="2 3">
    <name type="scientific">Candidatus Woesebacteria bacterium GW2011_GWB1_39_10</name>
    <dbReference type="NCBI Taxonomy" id="1618572"/>
    <lineage>
        <taxon>Bacteria</taxon>
        <taxon>Candidatus Woeseibacteriota</taxon>
    </lineage>
</organism>
<dbReference type="EMBL" id="LBVU01000003">
    <property type="protein sequence ID" value="KKQ92245.1"/>
    <property type="molecule type" value="Genomic_DNA"/>
</dbReference>
<proteinExistence type="predicted"/>
<accession>A0A0G0LW50</accession>
<sequence length="78" mass="8893">MEKEKKKKWSEAQKRYAKSEKGKLARKKYQSSEKGRASHLAYLAKRKAKLAEAKVVKEISPVEIKFEASKIEAGAVKK</sequence>
<feature type="compositionally biased region" description="Basic and acidic residues" evidence="1">
    <location>
        <begin position="1"/>
        <end position="23"/>
    </location>
</feature>
<reference evidence="2 3" key="1">
    <citation type="journal article" date="2015" name="Nature">
        <title>rRNA introns, odd ribosomes, and small enigmatic genomes across a large radiation of phyla.</title>
        <authorList>
            <person name="Brown C.T."/>
            <person name="Hug L.A."/>
            <person name="Thomas B.C."/>
            <person name="Sharon I."/>
            <person name="Castelle C.J."/>
            <person name="Singh A."/>
            <person name="Wilkins M.J."/>
            <person name="Williams K.H."/>
            <person name="Banfield J.F."/>
        </authorList>
    </citation>
    <scope>NUCLEOTIDE SEQUENCE [LARGE SCALE GENOMIC DNA]</scope>
</reference>
<protein>
    <submittedName>
        <fullName evidence="2">Uncharacterized protein</fullName>
    </submittedName>
</protein>
<dbReference type="AlphaFoldDB" id="A0A0G0LW50"/>
<gene>
    <name evidence="2" type="ORF">UT17_C0003G0268</name>
</gene>
<evidence type="ECO:0000313" key="3">
    <source>
        <dbReference type="Proteomes" id="UP000034774"/>
    </source>
</evidence>
<name>A0A0G0LW50_9BACT</name>
<comment type="caution">
    <text evidence="2">The sequence shown here is derived from an EMBL/GenBank/DDBJ whole genome shotgun (WGS) entry which is preliminary data.</text>
</comment>
<feature type="region of interest" description="Disordered" evidence="1">
    <location>
        <begin position="1"/>
        <end position="36"/>
    </location>
</feature>
<dbReference type="STRING" id="1618572.UT17_C0003G0268"/>
<evidence type="ECO:0000313" key="2">
    <source>
        <dbReference type="EMBL" id="KKQ92245.1"/>
    </source>
</evidence>
<evidence type="ECO:0000256" key="1">
    <source>
        <dbReference type="SAM" id="MobiDB-lite"/>
    </source>
</evidence>
<dbReference type="Proteomes" id="UP000034774">
    <property type="component" value="Unassembled WGS sequence"/>
</dbReference>